<dbReference type="EMBL" id="CAAALY010028142">
    <property type="protein sequence ID" value="VEL16358.1"/>
    <property type="molecule type" value="Genomic_DNA"/>
</dbReference>
<dbReference type="Proteomes" id="UP000784294">
    <property type="component" value="Unassembled WGS sequence"/>
</dbReference>
<proteinExistence type="predicted"/>
<evidence type="ECO:0000313" key="1">
    <source>
        <dbReference type="EMBL" id="VEL16358.1"/>
    </source>
</evidence>
<evidence type="ECO:0000313" key="2">
    <source>
        <dbReference type="Proteomes" id="UP000784294"/>
    </source>
</evidence>
<dbReference type="AlphaFoldDB" id="A0A3S5BSI9"/>
<comment type="caution">
    <text evidence="1">The sequence shown here is derived from an EMBL/GenBank/DDBJ whole genome shotgun (WGS) entry which is preliminary data.</text>
</comment>
<name>A0A3S5BSI9_9PLAT</name>
<gene>
    <name evidence="1" type="ORF">PXEA_LOCUS9798</name>
</gene>
<accession>A0A3S5BSI9</accession>
<protein>
    <submittedName>
        <fullName evidence="1">Uncharacterized protein</fullName>
    </submittedName>
</protein>
<sequence length="114" mass="12379">MHDPFLHPCAGNVDQSAILLHSPPSLGLISLPLAMSLVQVFHSTPATPSVLLEALLPLPSVWVTNLRLKPLNDFHGQAFAAWTTSLVQQAYCQPTSSSLRRVYPVSIPKTKSVI</sequence>
<keyword evidence="2" id="KW-1185">Reference proteome</keyword>
<reference evidence="1" key="1">
    <citation type="submission" date="2018-11" db="EMBL/GenBank/DDBJ databases">
        <authorList>
            <consortium name="Pathogen Informatics"/>
        </authorList>
    </citation>
    <scope>NUCLEOTIDE SEQUENCE</scope>
</reference>
<organism evidence="1 2">
    <name type="scientific">Protopolystoma xenopodis</name>
    <dbReference type="NCBI Taxonomy" id="117903"/>
    <lineage>
        <taxon>Eukaryota</taxon>
        <taxon>Metazoa</taxon>
        <taxon>Spiralia</taxon>
        <taxon>Lophotrochozoa</taxon>
        <taxon>Platyhelminthes</taxon>
        <taxon>Monogenea</taxon>
        <taxon>Polyopisthocotylea</taxon>
        <taxon>Polystomatidea</taxon>
        <taxon>Polystomatidae</taxon>
        <taxon>Protopolystoma</taxon>
    </lineage>
</organism>